<protein>
    <submittedName>
        <fullName evidence="1">Uncharacterized protein</fullName>
    </submittedName>
</protein>
<accession>A0A0A9C800</accession>
<reference evidence="1" key="2">
    <citation type="journal article" date="2015" name="Data Brief">
        <title>Shoot transcriptome of the giant reed, Arundo donax.</title>
        <authorList>
            <person name="Barrero R.A."/>
            <person name="Guerrero F.D."/>
            <person name="Moolhuijzen P."/>
            <person name="Goolsby J.A."/>
            <person name="Tidwell J."/>
            <person name="Bellgard S.E."/>
            <person name="Bellgard M.I."/>
        </authorList>
    </citation>
    <scope>NUCLEOTIDE SEQUENCE</scope>
    <source>
        <tissue evidence="1">Shoot tissue taken approximately 20 cm above the soil surface</tissue>
    </source>
</reference>
<dbReference type="AlphaFoldDB" id="A0A0A9C800"/>
<organism evidence="1">
    <name type="scientific">Arundo donax</name>
    <name type="common">Giant reed</name>
    <name type="synonym">Donax arundinaceus</name>
    <dbReference type="NCBI Taxonomy" id="35708"/>
    <lineage>
        <taxon>Eukaryota</taxon>
        <taxon>Viridiplantae</taxon>
        <taxon>Streptophyta</taxon>
        <taxon>Embryophyta</taxon>
        <taxon>Tracheophyta</taxon>
        <taxon>Spermatophyta</taxon>
        <taxon>Magnoliopsida</taxon>
        <taxon>Liliopsida</taxon>
        <taxon>Poales</taxon>
        <taxon>Poaceae</taxon>
        <taxon>PACMAD clade</taxon>
        <taxon>Arundinoideae</taxon>
        <taxon>Arundineae</taxon>
        <taxon>Arundo</taxon>
    </lineage>
</organism>
<reference evidence="1" key="1">
    <citation type="submission" date="2014-09" db="EMBL/GenBank/DDBJ databases">
        <authorList>
            <person name="Magalhaes I.L.F."/>
            <person name="Oliveira U."/>
            <person name="Santos F.R."/>
            <person name="Vidigal T.H.D.A."/>
            <person name="Brescovit A.D."/>
            <person name="Santos A.J."/>
        </authorList>
    </citation>
    <scope>NUCLEOTIDE SEQUENCE</scope>
    <source>
        <tissue evidence="1">Shoot tissue taken approximately 20 cm above the soil surface</tissue>
    </source>
</reference>
<dbReference type="EMBL" id="GBRH01228355">
    <property type="protein sequence ID" value="JAD69540.1"/>
    <property type="molecule type" value="Transcribed_RNA"/>
</dbReference>
<name>A0A0A9C800_ARUDO</name>
<proteinExistence type="predicted"/>
<evidence type="ECO:0000313" key="1">
    <source>
        <dbReference type="EMBL" id="JAD69540.1"/>
    </source>
</evidence>
<sequence>MPKSCTVSRIKYNTESQKEEEILKFSWWKAQKAEYKRSFR</sequence>